<dbReference type="PROSITE" id="PS51000">
    <property type="entry name" value="HTH_DEOR_2"/>
    <property type="match status" value="1"/>
</dbReference>
<dbReference type="RefSeq" id="WP_113980311.1">
    <property type="nucleotide sequence ID" value="NZ_QMEY01000003.1"/>
</dbReference>
<dbReference type="Pfam" id="PF00455">
    <property type="entry name" value="DeoRC"/>
    <property type="match status" value="1"/>
</dbReference>
<dbReference type="EMBL" id="QMEY01000003">
    <property type="protein sequence ID" value="RBQ20106.1"/>
    <property type="molecule type" value="Genomic_DNA"/>
</dbReference>
<dbReference type="InterPro" id="IPR036390">
    <property type="entry name" value="WH_DNA-bd_sf"/>
</dbReference>
<dbReference type="PANTHER" id="PTHR30363:SF4">
    <property type="entry name" value="GLYCEROL-3-PHOSPHATE REGULON REPRESSOR"/>
    <property type="match status" value="1"/>
</dbReference>
<dbReference type="PANTHER" id="PTHR30363">
    <property type="entry name" value="HTH-TYPE TRANSCRIPTIONAL REGULATOR SRLR-RELATED"/>
    <property type="match status" value="1"/>
</dbReference>
<reference evidence="7 8" key="1">
    <citation type="submission" date="2018-06" db="EMBL/GenBank/DDBJ databases">
        <title>Sphaerisporangium craniellae sp. nov., isolated from a marine sponge in the South China Sea.</title>
        <authorList>
            <person name="Li L."/>
        </authorList>
    </citation>
    <scope>NUCLEOTIDE SEQUENCE [LARGE SCALE GENOMIC DNA]</scope>
    <source>
        <strain evidence="7 8">LHW63015</strain>
    </source>
</reference>
<protein>
    <recommendedName>
        <fullName evidence="1">Lactose phosphotransferase system repressor</fullName>
    </recommendedName>
</protein>
<evidence type="ECO:0000256" key="3">
    <source>
        <dbReference type="ARBA" id="ARBA00023015"/>
    </source>
</evidence>
<keyword evidence="3" id="KW-0805">Transcription regulation</keyword>
<keyword evidence="4" id="KW-0804">Transcription</keyword>
<dbReference type="Proteomes" id="UP000253303">
    <property type="component" value="Unassembled WGS sequence"/>
</dbReference>
<dbReference type="Gene3D" id="3.40.50.1360">
    <property type="match status" value="1"/>
</dbReference>
<dbReference type="AlphaFoldDB" id="A0A366M1Q4"/>
<dbReference type="InterPro" id="IPR037171">
    <property type="entry name" value="NagB/RpiA_transferase-like"/>
</dbReference>
<proteinExistence type="predicted"/>
<dbReference type="InterPro" id="IPR001034">
    <property type="entry name" value="DeoR_HTH"/>
</dbReference>
<evidence type="ECO:0000256" key="4">
    <source>
        <dbReference type="ARBA" id="ARBA00023163"/>
    </source>
</evidence>
<dbReference type="Pfam" id="PF08220">
    <property type="entry name" value="HTH_DeoR"/>
    <property type="match status" value="1"/>
</dbReference>
<name>A0A366M1Q4_9ACTN</name>
<dbReference type="SMART" id="SM01134">
    <property type="entry name" value="DeoRC"/>
    <property type="match status" value="1"/>
</dbReference>
<dbReference type="InterPro" id="IPR050313">
    <property type="entry name" value="Carb_Metab_HTH_regulators"/>
</dbReference>
<evidence type="ECO:0000259" key="6">
    <source>
        <dbReference type="PROSITE" id="PS51000"/>
    </source>
</evidence>
<evidence type="ECO:0000256" key="1">
    <source>
        <dbReference type="ARBA" id="ARBA00021390"/>
    </source>
</evidence>
<dbReference type="SMART" id="SM00420">
    <property type="entry name" value="HTH_DEOR"/>
    <property type="match status" value="1"/>
</dbReference>
<evidence type="ECO:0000256" key="5">
    <source>
        <dbReference type="ARBA" id="ARBA00024937"/>
    </source>
</evidence>
<organism evidence="7 8">
    <name type="scientific">Spongiactinospora rosea</name>
    <dbReference type="NCBI Taxonomy" id="2248750"/>
    <lineage>
        <taxon>Bacteria</taxon>
        <taxon>Bacillati</taxon>
        <taxon>Actinomycetota</taxon>
        <taxon>Actinomycetes</taxon>
        <taxon>Streptosporangiales</taxon>
        <taxon>Streptosporangiaceae</taxon>
        <taxon>Spongiactinospora</taxon>
    </lineage>
</organism>
<evidence type="ECO:0000256" key="2">
    <source>
        <dbReference type="ARBA" id="ARBA00022491"/>
    </source>
</evidence>
<evidence type="ECO:0000313" key="7">
    <source>
        <dbReference type="EMBL" id="RBQ20106.1"/>
    </source>
</evidence>
<dbReference type="GO" id="GO:0003700">
    <property type="term" value="F:DNA-binding transcription factor activity"/>
    <property type="evidence" value="ECO:0007669"/>
    <property type="project" value="InterPro"/>
</dbReference>
<dbReference type="OrthoDB" id="7688673at2"/>
<dbReference type="SUPFAM" id="SSF100950">
    <property type="entry name" value="NagB/RpiA/CoA transferase-like"/>
    <property type="match status" value="1"/>
</dbReference>
<evidence type="ECO:0000313" key="8">
    <source>
        <dbReference type="Proteomes" id="UP000253303"/>
    </source>
</evidence>
<dbReference type="SUPFAM" id="SSF46785">
    <property type="entry name" value="Winged helix' DNA-binding domain"/>
    <property type="match status" value="1"/>
</dbReference>
<keyword evidence="8" id="KW-1185">Reference proteome</keyword>
<comment type="function">
    <text evidence="5">Repressor of the lactose catabolism operon. Galactose-6-phosphate is the inducer.</text>
</comment>
<accession>A0A366M1Q4</accession>
<keyword evidence="2" id="KW-0678">Repressor</keyword>
<sequence>MLTSQRRREILRRVAEEGYVEARALAGDLAVDPSTIRRDLDALARARQITRVRGGARPAPSGAADVPYVVKQQERLHAKTAIAQAAAELVADGMSVVLDSGSTIYQVGLALRGRRGLTVVTNDLRTAKMLATVPDMRLLVSGGELLGSVYSLVGHAAETFVRDVAVDMAFLGADAIEVVAGITNTNSLEVPLKRAMMESAGTTVVCADSSKFGRRALVKVAALDEVGLVLTDTELPEHEAEPYGGVLRRVPLAEAPAPDPGDGDGEAVAVFA</sequence>
<dbReference type="InterPro" id="IPR014036">
    <property type="entry name" value="DeoR-like_C"/>
</dbReference>
<gene>
    <name evidence="7" type="ORF">DP939_09800</name>
</gene>
<comment type="caution">
    <text evidence="7">The sequence shown here is derived from an EMBL/GenBank/DDBJ whole genome shotgun (WGS) entry which is preliminary data.</text>
</comment>
<feature type="domain" description="HTH deoR-type" evidence="6">
    <location>
        <begin position="3"/>
        <end position="58"/>
    </location>
</feature>